<dbReference type="Proteomes" id="UP000468943">
    <property type="component" value="Unassembled WGS sequence"/>
</dbReference>
<protein>
    <submittedName>
        <fullName evidence="1">PqqD family peptide modification chaperone</fullName>
    </submittedName>
</protein>
<evidence type="ECO:0000313" key="1">
    <source>
        <dbReference type="EMBL" id="MXO57605.1"/>
    </source>
</evidence>
<proteinExistence type="predicted"/>
<accession>A0A6I4SP49</accession>
<dbReference type="InterPro" id="IPR041881">
    <property type="entry name" value="PqqD_sf"/>
</dbReference>
<dbReference type="Pfam" id="PF05402">
    <property type="entry name" value="PqqD"/>
    <property type="match status" value="1"/>
</dbReference>
<sequence>MAENKLSAKCVVKRNEDVLFSEVADGMSLMDIDSGKYFHFDQTGSVIWKQIDGDLTISQLCENVQREFDVDAETCAADTIEFLTELNQLKLVSFQS</sequence>
<dbReference type="OrthoDB" id="1495225at2"/>
<comment type="caution">
    <text evidence="1">The sequence shown here is derived from an EMBL/GenBank/DDBJ whole genome shotgun (WGS) entry which is preliminary data.</text>
</comment>
<dbReference type="AlphaFoldDB" id="A0A6I4SP49"/>
<organism evidence="1 2">
    <name type="scientific">Pontixanthobacter gangjinensis</name>
    <dbReference type="NCBI Taxonomy" id="1028742"/>
    <lineage>
        <taxon>Bacteria</taxon>
        <taxon>Pseudomonadati</taxon>
        <taxon>Pseudomonadota</taxon>
        <taxon>Alphaproteobacteria</taxon>
        <taxon>Sphingomonadales</taxon>
        <taxon>Erythrobacteraceae</taxon>
        <taxon>Pontixanthobacter</taxon>
    </lineage>
</organism>
<dbReference type="Gene3D" id="1.10.10.1150">
    <property type="entry name" value="Coenzyme PQQ synthesis protein D (PqqD)"/>
    <property type="match status" value="1"/>
</dbReference>
<reference evidence="1 2" key="1">
    <citation type="submission" date="2019-12" db="EMBL/GenBank/DDBJ databases">
        <title>Genomic-based taxomic classification of the family Erythrobacteraceae.</title>
        <authorList>
            <person name="Xu L."/>
        </authorList>
    </citation>
    <scope>NUCLEOTIDE SEQUENCE [LARGE SCALE GENOMIC DNA]</scope>
    <source>
        <strain evidence="1 2">JCM 17802</strain>
    </source>
</reference>
<dbReference type="EMBL" id="WTYS01000001">
    <property type="protein sequence ID" value="MXO57605.1"/>
    <property type="molecule type" value="Genomic_DNA"/>
</dbReference>
<keyword evidence="2" id="KW-1185">Reference proteome</keyword>
<gene>
    <name evidence="1" type="ORF">GRI36_12020</name>
</gene>
<dbReference type="RefSeq" id="WP_160598666.1">
    <property type="nucleotide sequence ID" value="NZ_WTYS01000001.1"/>
</dbReference>
<name>A0A6I4SP49_9SPHN</name>
<evidence type="ECO:0000313" key="2">
    <source>
        <dbReference type="Proteomes" id="UP000468943"/>
    </source>
</evidence>
<dbReference type="InterPro" id="IPR008792">
    <property type="entry name" value="PQQD"/>
</dbReference>